<gene>
    <name evidence="1" type="ORF">VVAX_04438</name>
</gene>
<organism evidence="1">
    <name type="scientific">Variovorax paradoxus</name>
    <dbReference type="NCBI Taxonomy" id="34073"/>
    <lineage>
        <taxon>Bacteria</taxon>
        <taxon>Pseudomonadati</taxon>
        <taxon>Pseudomonadota</taxon>
        <taxon>Betaproteobacteria</taxon>
        <taxon>Burkholderiales</taxon>
        <taxon>Comamonadaceae</taxon>
        <taxon>Variovorax</taxon>
    </lineage>
</organism>
<sequence length="144" mass="16247">MSFDMLDPWSDAATIAGRLRQPGSFLVVLLAAESWCRKCREFRPVFDRAAQGANAGEVWLWLDLEDHAEFVGDSIPDDLPWLLVYRDKVLWKSELATEAALSGALDPGAVPSPAWPLHLDTPDRPDRPDRPNIRARLLQDDWGR</sequence>
<accession>A0A679J606</accession>
<reference evidence="1" key="1">
    <citation type="submission" date="2019-12" db="EMBL/GenBank/DDBJ databases">
        <authorList>
            <person name="Cremers G."/>
        </authorList>
    </citation>
    <scope>NUCLEOTIDE SEQUENCE</scope>
    <source>
        <strain evidence="1">Vvax</strain>
    </source>
</reference>
<evidence type="ECO:0008006" key="2">
    <source>
        <dbReference type="Google" id="ProtNLM"/>
    </source>
</evidence>
<dbReference type="RefSeq" id="WP_339091977.1">
    <property type="nucleotide sequence ID" value="NZ_LR743507.1"/>
</dbReference>
<dbReference type="EMBL" id="LR743507">
    <property type="protein sequence ID" value="CAA2107843.1"/>
    <property type="molecule type" value="Genomic_DNA"/>
</dbReference>
<dbReference type="AlphaFoldDB" id="A0A679J606"/>
<dbReference type="SUPFAM" id="SSF52833">
    <property type="entry name" value="Thioredoxin-like"/>
    <property type="match status" value="1"/>
</dbReference>
<dbReference type="InterPro" id="IPR036249">
    <property type="entry name" value="Thioredoxin-like_sf"/>
</dbReference>
<proteinExistence type="predicted"/>
<protein>
    <recommendedName>
        <fullName evidence="2">Thioredoxin</fullName>
    </recommendedName>
</protein>
<name>A0A679J606_VARPD</name>
<evidence type="ECO:0000313" key="1">
    <source>
        <dbReference type="EMBL" id="CAA2107843.1"/>
    </source>
</evidence>